<organism evidence="2 3">
    <name type="scientific">Steinernema glaseri</name>
    <dbReference type="NCBI Taxonomy" id="37863"/>
    <lineage>
        <taxon>Eukaryota</taxon>
        <taxon>Metazoa</taxon>
        <taxon>Ecdysozoa</taxon>
        <taxon>Nematoda</taxon>
        <taxon>Chromadorea</taxon>
        <taxon>Rhabditida</taxon>
        <taxon>Tylenchina</taxon>
        <taxon>Panagrolaimomorpha</taxon>
        <taxon>Strongyloidoidea</taxon>
        <taxon>Steinernematidae</taxon>
        <taxon>Steinernema</taxon>
    </lineage>
</organism>
<name>A0A1I7ZK93_9BILA</name>
<evidence type="ECO:0000313" key="3">
    <source>
        <dbReference type="WBParaSite" id="L893_g2714.t1"/>
    </source>
</evidence>
<protein>
    <submittedName>
        <fullName evidence="3">Uncharacterized protein</fullName>
    </submittedName>
</protein>
<reference evidence="3" key="1">
    <citation type="submission" date="2016-11" db="UniProtKB">
        <authorList>
            <consortium name="WormBaseParasite"/>
        </authorList>
    </citation>
    <scope>IDENTIFICATION</scope>
</reference>
<sequence>MTGLVVPGAHPNPSTLPRTPQKVPPSIKRIQCDMHEAAVQIDPNPTTVFYPIIHPSPNFFCCFERYHVTKPIIHLPPIIGRSSEMTPFLTARGEGDQRAVPADLLAHPRAHLHLGYRRHSHVRPASHRLRLHMHHLRHVPLVQTLPAALLHAPEDFGKGLWHLRGRLLCEEPSANQDHKASRRQD</sequence>
<accession>A0A1I7ZK93</accession>
<dbReference type="Proteomes" id="UP000095287">
    <property type="component" value="Unplaced"/>
</dbReference>
<evidence type="ECO:0000256" key="1">
    <source>
        <dbReference type="SAM" id="MobiDB-lite"/>
    </source>
</evidence>
<dbReference type="WBParaSite" id="L893_g2714.t1">
    <property type="protein sequence ID" value="L893_g2714.t1"/>
    <property type="gene ID" value="L893_g2714"/>
</dbReference>
<dbReference type="AlphaFoldDB" id="A0A1I7ZK93"/>
<proteinExistence type="predicted"/>
<keyword evidence="2" id="KW-1185">Reference proteome</keyword>
<feature type="region of interest" description="Disordered" evidence="1">
    <location>
        <begin position="1"/>
        <end position="24"/>
    </location>
</feature>
<evidence type="ECO:0000313" key="2">
    <source>
        <dbReference type="Proteomes" id="UP000095287"/>
    </source>
</evidence>